<organism evidence="1 2">
    <name type="scientific">Frigoriflavimonas asaccharolytica</name>
    <dbReference type="NCBI Taxonomy" id="2735899"/>
    <lineage>
        <taxon>Bacteria</taxon>
        <taxon>Pseudomonadati</taxon>
        <taxon>Bacteroidota</taxon>
        <taxon>Flavobacteriia</taxon>
        <taxon>Flavobacteriales</taxon>
        <taxon>Weeksellaceae</taxon>
        <taxon>Frigoriflavimonas</taxon>
    </lineage>
</organism>
<accession>A0A8J8G9U9</accession>
<protein>
    <recommendedName>
        <fullName evidence="3">Lipoprotein</fullName>
    </recommendedName>
</protein>
<dbReference type="PROSITE" id="PS51257">
    <property type="entry name" value="PROKAR_LIPOPROTEIN"/>
    <property type="match status" value="1"/>
</dbReference>
<evidence type="ECO:0000313" key="1">
    <source>
        <dbReference type="EMBL" id="NRS94108.1"/>
    </source>
</evidence>
<evidence type="ECO:0008006" key="3">
    <source>
        <dbReference type="Google" id="ProtNLM"/>
    </source>
</evidence>
<keyword evidence="2" id="KW-1185">Reference proteome</keyword>
<name>A0A8J8G9U9_9FLAO</name>
<dbReference type="AlphaFoldDB" id="A0A8J8G9U9"/>
<dbReference type="EMBL" id="JABSNO010000046">
    <property type="protein sequence ID" value="NRS94108.1"/>
    <property type="molecule type" value="Genomic_DNA"/>
</dbReference>
<sequence>MDILKFVERYFIFTLIFFIFSCNSNSRKTIKSEIWIYNWDNKPLPKNILFVELDNEKATKYKIDYVNTGYDTLNRNKYLVIKIKSSENRISTSNVYELRINDSIYYKIYDFKTRPKNQGGDIDVKVNSGYSEIGDDDIIKISSGFKIKNQ</sequence>
<dbReference type="RefSeq" id="WP_173780633.1">
    <property type="nucleotide sequence ID" value="NZ_JABSNO010000046.1"/>
</dbReference>
<comment type="caution">
    <text evidence="1">The sequence shown here is derived from an EMBL/GenBank/DDBJ whole genome shotgun (WGS) entry which is preliminary data.</text>
</comment>
<evidence type="ECO:0000313" key="2">
    <source>
        <dbReference type="Proteomes" id="UP000610746"/>
    </source>
</evidence>
<reference evidence="1" key="1">
    <citation type="submission" date="2020-05" db="EMBL/GenBank/DDBJ databases">
        <title>Genomic Encyclopedia of Type Strains, Phase IV (KMG-V): Genome sequencing to study the core and pangenomes of soil and plant-associated prokaryotes.</title>
        <authorList>
            <person name="Whitman W."/>
        </authorList>
    </citation>
    <scope>NUCLEOTIDE SEQUENCE</scope>
    <source>
        <strain evidence="1">16F</strain>
    </source>
</reference>
<proteinExistence type="predicted"/>
<gene>
    <name evidence="1" type="ORF">HNQ03_003208</name>
</gene>
<dbReference type="Proteomes" id="UP000610746">
    <property type="component" value="Unassembled WGS sequence"/>
</dbReference>